<feature type="compositionally biased region" description="Basic and acidic residues" evidence="1">
    <location>
        <begin position="312"/>
        <end position="323"/>
    </location>
</feature>
<evidence type="ECO:0000259" key="2">
    <source>
        <dbReference type="Pfam" id="PF03432"/>
    </source>
</evidence>
<feature type="compositionally biased region" description="Basic and acidic residues" evidence="1">
    <location>
        <begin position="409"/>
        <end position="426"/>
    </location>
</feature>
<dbReference type="EMBL" id="JABCJD010000004">
    <property type="protein sequence ID" value="NVO27583.1"/>
    <property type="molecule type" value="Genomic_DNA"/>
</dbReference>
<organism evidence="3 4">
    <name type="scientific">Donghicola mangrovi</name>
    <dbReference type="NCBI Taxonomy" id="2729614"/>
    <lineage>
        <taxon>Bacteria</taxon>
        <taxon>Pseudomonadati</taxon>
        <taxon>Pseudomonadota</taxon>
        <taxon>Alphaproteobacteria</taxon>
        <taxon>Rhodobacterales</taxon>
        <taxon>Roseobacteraceae</taxon>
        <taxon>Donghicola</taxon>
    </lineage>
</organism>
<proteinExistence type="predicted"/>
<evidence type="ECO:0000313" key="4">
    <source>
        <dbReference type="Proteomes" id="UP000523601"/>
    </source>
</evidence>
<feature type="region of interest" description="Disordered" evidence="1">
    <location>
        <begin position="269"/>
        <end position="460"/>
    </location>
</feature>
<feature type="compositionally biased region" description="Basic and acidic residues" evidence="1">
    <location>
        <begin position="340"/>
        <end position="354"/>
    </location>
</feature>
<dbReference type="Proteomes" id="UP000523601">
    <property type="component" value="Unassembled WGS sequence"/>
</dbReference>
<feature type="compositionally biased region" description="Basic and acidic residues" evidence="1">
    <location>
        <begin position="280"/>
        <end position="292"/>
    </location>
</feature>
<feature type="domain" description="MobA/VirD2-like nuclease" evidence="2">
    <location>
        <begin position="32"/>
        <end position="145"/>
    </location>
</feature>
<protein>
    <submittedName>
        <fullName evidence="3">Relaxase/mobilization nuclease domain-containing protein</fullName>
    </submittedName>
</protein>
<gene>
    <name evidence="3" type="ORF">HJ526_09145</name>
</gene>
<name>A0ABX2PDN1_9RHOB</name>
<comment type="caution">
    <text evidence="3">The sequence shown here is derived from an EMBL/GenBank/DDBJ whole genome shotgun (WGS) entry which is preliminary data.</text>
</comment>
<reference evidence="3 4" key="1">
    <citation type="submission" date="2020-04" db="EMBL/GenBank/DDBJ databases">
        <title>Donghicola sp., a member of the Rhodobacteraceae family isolated from mangrove forest in Thailand.</title>
        <authorList>
            <person name="Charoenyingcharoen P."/>
            <person name="Yukphan P."/>
        </authorList>
    </citation>
    <scope>NUCLEOTIDE SEQUENCE [LARGE SCALE GENOMIC DNA]</scope>
    <source>
        <strain evidence="3 4">C2-DW-16</strain>
    </source>
</reference>
<keyword evidence="4" id="KW-1185">Reference proteome</keyword>
<evidence type="ECO:0000256" key="1">
    <source>
        <dbReference type="SAM" id="MobiDB-lite"/>
    </source>
</evidence>
<evidence type="ECO:0000313" key="3">
    <source>
        <dbReference type="EMBL" id="NVO27583.1"/>
    </source>
</evidence>
<dbReference type="Pfam" id="PF03432">
    <property type="entry name" value="Relaxase"/>
    <property type="match status" value="1"/>
</dbReference>
<sequence>MAIGKITKGSKACGLMDYLLGPLDNLGKPRPRVKIIGGTLGFDPEMLKEQFASLSKLRPNLKKNVLHGSIALAPEDASISDDTFAEIGDLWAEGMGFEGYTIVCHGDHIHIAASRINLDGSVVCDSHDFRRSEGLIRGIETQFGLMATEPSHLLQPNNAAHHVAAPTQAELEMAQKDVLSAKGHLQGQLATLTSQPITATDFVAVLETLGIDVRPHFDDTGDTLLGFSFGHAGRVFSASILGRSFSIRHLEPKGFSYVKERDFRALSAARDRSIASAATDRPDREHTSEPRPAESTWGASHPYPGGPTAADHSYRSAGRREQTDQNGPLGATGRVGAAKGRIEGHPRTPERSRAPSDCAPCSNRKLAGSQSSDRTNRVLEAPLQQVDVSGQTHTDKIEDNANKTTESNVDAKHLSEAETLTRENRSKIQTGPPERIDSKNAGESDFLFPPPEEPWQPMTEFPEVHQGPAAKHKKSKQVWERPDLSELRTLLSKKRGLNKES</sequence>
<accession>A0ABX2PDN1</accession>
<dbReference type="InterPro" id="IPR005094">
    <property type="entry name" value="Endonuclease_MobA/VirD2"/>
</dbReference>
<dbReference type="RefSeq" id="WP_176853998.1">
    <property type="nucleotide sequence ID" value="NZ_JABCJD010000004.1"/>
</dbReference>